<comment type="caution">
    <text evidence="2">The sequence shown here is derived from an EMBL/GenBank/DDBJ whole genome shotgun (WGS) entry which is preliminary data.</text>
</comment>
<evidence type="ECO:0000256" key="1">
    <source>
        <dbReference type="SAM" id="MobiDB-lite"/>
    </source>
</evidence>
<dbReference type="EMBL" id="BMIB01000003">
    <property type="protein sequence ID" value="GGH72383.1"/>
    <property type="molecule type" value="Genomic_DNA"/>
</dbReference>
<sequence length="93" mass="10383">MGYYKTNVLKPIALALADIISTKNAPVPSAKTIEKMIHGSEIPYKTREELEIHLTRSLKLLFKYPIKCAPPVKRKPKDASPAVAKGKTKPRSR</sequence>
<organism evidence="2 3">
    <name type="scientific">Filimonas zeae</name>
    <dbReference type="NCBI Taxonomy" id="1737353"/>
    <lineage>
        <taxon>Bacteria</taxon>
        <taxon>Pseudomonadati</taxon>
        <taxon>Bacteroidota</taxon>
        <taxon>Chitinophagia</taxon>
        <taxon>Chitinophagales</taxon>
        <taxon>Chitinophagaceae</taxon>
        <taxon>Filimonas</taxon>
    </lineage>
</organism>
<feature type="region of interest" description="Disordered" evidence="1">
    <location>
        <begin position="71"/>
        <end position="93"/>
    </location>
</feature>
<reference evidence="2" key="1">
    <citation type="journal article" date="2014" name="Int. J. Syst. Evol. Microbiol.">
        <title>Complete genome sequence of Corynebacterium casei LMG S-19264T (=DSM 44701T), isolated from a smear-ripened cheese.</title>
        <authorList>
            <consortium name="US DOE Joint Genome Institute (JGI-PGF)"/>
            <person name="Walter F."/>
            <person name="Albersmeier A."/>
            <person name="Kalinowski J."/>
            <person name="Ruckert C."/>
        </authorList>
    </citation>
    <scope>NUCLEOTIDE SEQUENCE</scope>
    <source>
        <strain evidence="2">CGMCC 1.15290</strain>
    </source>
</reference>
<name>A0A917MX33_9BACT</name>
<gene>
    <name evidence="2" type="ORF">GCM10011379_32740</name>
</gene>
<reference evidence="2" key="2">
    <citation type="submission" date="2020-09" db="EMBL/GenBank/DDBJ databases">
        <authorList>
            <person name="Sun Q."/>
            <person name="Zhou Y."/>
        </authorList>
    </citation>
    <scope>NUCLEOTIDE SEQUENCE</scope>
    <source>
        <strain evidence="2">CGMCC 1.15290</strain>
    </source>
</reference>
<evidence type="ECO:0000313" key="2">
    <source>
        <dbReference type="EMBL" id="GGH72383.1"/>
    </source>
</evidence>
<evidence type="ECO:0000313" key="3">
    <source>
        <dbReference type="Proteomes" id="UP000627292"/>
    </source>
</evidence>
<accession>A0A917MX33</accession>
<dbReference type="AlphaFoldDB" id="A0A917MX33"/>
<dbReference type="Proteomes" id="UP000627292">
    <property type="component" value="Unassembled WGS sequence"/>
</dbReference>
<keyword evidence="3" id="KW-1185">Reference proteome</keyword>
<protein>
    <submittedName>
        <fullName evidence="2">Uncharacterized protein</fullName>
    </submittedName>
</protein>
<proteinExistence type="predicted"/>